<organism evidence="10">
    <name type="scientific">hydrothermal vent metagenome</name>
    <dbReference type="NCBI Taxonomy" id="652676"/>
    <lineage>
        <taxon>unclassified sequences</taxon>
        <taxon>metagenomes</taxon>
        <taxon>ecological metagenomes</taxon>
    </lineage>
</organism>
<dbReference type="AlphaFoldDB" id="A0A3B0YXQ1"/>
<evidence type="ECO:0000256" key="1">
    <source>
        <dbReference type="ARBA" id="ARBA00004533"/>
    </source>
</evidence>
<keyword evidence="2" id="KW-0813">Transport</keyword>
<proteinExistence type="predicted"/>
<evidence type="ECO:0000256" key="8">
    <source>
        <dbReference type="ARBA" id="ARBA00023136"/>
    </source>
</evidence>
<dbReference type="InterPro" id="IPR036034">
    <property type="entry name" value="PDZ_sf"/>
</dbReference>
<dbReference type="SUPFAM" id="SSF50156">
    <property type="entry name" value="PDZ domain-like"/>
    <property type="match status" value="1"/>
</dbReference>
<sequence>MNARRKLLPTALNLLLIVILAYGFSKLFASFPPKSPFKPSVAATQQQTKQPGNSRVSTLRHGEIVRESLAGRSPVQDFATLETSLQLVLRGVVAQADQHKGLAIIKKPGHKEKYFSVGDKVFDQGKLEEIHSDRVVLLRKEQHETLYLASRLDAEASRQPAAKAKNRRMPTGEEHVAFMREEMKKIHAMTLKKMKNPWQYVYYEPAMKDGKIIGLTFNAQEEKAFLSQHGIKLGDTIISVNGNDLDGDAGVARAMNALSGSNILELVIDRGGQKKTVVIRNDRKLN</sequence>
<comment type="subcellular location">
    <subcellularLocation>
        <location evidence="1">Cell inner membrane</location>
    </subcellularLocation>
</comment>
<gene>
    <name evidence="10" type="ORF">MNBD_GAMMA13-219</name>
</gene>
<reference evidence="10" key="1">
    <citation type="submission" date="2018-06" db="EMBL/GenBank/DDBJ databases">
        <authorList>
            <person name="Zhirakovskaya E."/>
        </authorList>
    </citation>
    <scope>NUCLEOTIDE SEQUENCE</scope>
</reference>
<evidence type="ECO:0000256" key="7">
    <source>
        <dbReference type="ARBA" id="ARBA00022989"/>
    </source>
</evidence>
<keyword evidence="4" id="KW-0997">Cell inner membrane</keyword>
<accession>A0A3B0YXQ1</accession>
<keyword evidence="6" id="KW-0653">Protein transport</keyword>
<protein>
    <recommendedName>
        <fullName evidence="9">Type II secretion system protein GspC N-terminal domain-containing protein</fullName>
    </recommendedName>
</protein>
<evidence type="ECO:0000256" key="5">
    <source>
        <dbReference type="ARBA" id="ARBA00022692"/>
    </source>
</evidence>
<evidence type="ECO:0000259" key="9">
    <source>
        <dbReference type="Pfam" id="PF11356"/>
    </source>
</evidence>
<name>A0A3B0YXQ1_9ZZZZ</name>
<dbReference type="Pfam" id="PF11356">
    <property type="entry name" value="T2SSC"/>
    <property type="match status" value="1"/>
</dbReference>
<keyword evidence="7" id="KW-1133">Transmembrane helix</keyword>
<dbReference type="Gene3D" id="2.30.30.830">
    <property type="match status" value="1"/>
</dbReference>
<dbReference type="EMBL" id="UOFK01000175">
    <property type="protein sequence ID" value="VAW78969.1"/>
    <property type="molecule type" value="Genomic_DNA"/>
</dbReference>
<dbReference type="Gene3D" id="2.30.42.10">
    <property type="match status" value="1"/>
</dbReference>
<dbReference type="InterPro" id="IPR024961">
    <property type="entry name" value="T2SS_GspC_N"/>
</dbReference>
<dbReference type="GO" id="GO:0005886">
    <property type="term" value="C:plasma membrane"/>
    <property type="evidence" value="ECO:0007669"/>
    <property type="project" value="UniProtKB-SubCell"/>
</dbReference>
<evidence type="ECO:0000256" key="3">
    <source>
        <dbReference type="ARBA" id="ARBA00022475"/>
    </source>
</evidence>
<evidence type="ECO:0000256" key="2">
    <source>
        <dbReference type="ARBA" id="ARBA00022448"/>
    </source>
</evidence>
<keyword evidence="3" id="KW-1003">Cell membrane</keyword>
<dbReference type="GO" id="GO:0015031">
    <property type="term" value="P:protein transport"/>
    <property type="evidence" value="ECO:0007669"/>
    <property type="project" value="UniProtKB-KW"/>
</dbReference>
<evidence type="ECO:0000256" key="6">
    <source>
        <dbReference type="ARBA" id="ARBA00022927"/>
    </source>
</evidence>
<keyword evidence="8" id="KW-0472">Membrane</keyword>
<evidence type="ECO:0000313" key="10">
    <source>
        <dbReference type="EMBL" id="VAW78969.1"/>
    </source>
</evidence>
<evidence type="ECO:0000256" key="4">
    <source>
        <dbReference type="ARBA" id="ARBA00022519"/>
    </source>
</evidence>
<feature type="domain" description="Type II secretion system protein GspC N-terminal" evidence="9">
    <location>
        <begin position="15"/>
        <end position="148"/>
    </location>
</feature>
<keyword evidence="5" id="KW-0812">Transmembrane</keyword>